<feature type="non-terminal residue" evidence="1">
    <location>
        <position position="36"/>
    </location>
</feature>
<organism evidence="1">
    <name type="scientific">marine metagenome</name>
    <dbReference type="NCBI Taxonomy" id="408172"/>
    <lineage>
        <taxon>unclassified sequences</taxon>
        <taxon>metagenomes</taxon>
        <taxon>ecological metagenomes</taxon>
    </lineage>
</organism>
<evidence type="ECO:0000313" key="1">
    <source>
        <dbReference type="EMBL" id="SVE18368.1"/>
    </source>
</evidence>
<reference evidence="1" key="1">
    <citation type="submission" date="2018-05" db="EMBL/GenBank/DDBJ databases">
        <authorList>
            <person name="Lanie J.A."/>
            <person name="Ng W.-L."/>
            <person name="Kazmierczak K.M."/>
            <person name="Andrzejewski T.M."/>
            <person name="Davidsen T.M."/>
            <person name="Wayne K.J."/>
            <person name="Tettelin H."/>
            <person name="Glass J.I."/>
            <person name="Rusch D."/>
            <person name="Podicherti R."/>
            <person name="Tsui H.-C.T."/>
            <person name="Winkler M.E."/>
        </authorList>
    </citation>
    <scope>NUCLEOTIDE SEQUENCE</scope>
</reference>
<dbReference type="EMBL" id="UINC01199777">
    <property type="protein sequence ID" value="SVE18368.1"/>
    <property type="molecule type" value="Genomic_DNA"/>
</dbReference>
<proteinExistence type="predicted"/>
<gene>
    <name evidence="1" type="ORF">METZ01_LOCUS471222</name>
</gene>
<sequence>MFLFKMKANVLGNLLISSLLVTVNACQGEATITKKQ</sequence>
<name>A0A383BG01_9ZZZZ</name>
<dbReference type="AlphaFoldDB" id="A0A383BG01"/>
<accession>A0A383BG01</accession>
<protein>
    <submittedName>
        <fullName evidence="1">Uncharacterized protein</fullName>
    </submittedName>
</protein>